<keyword evidence="3" id="KW-0722">Serine protease inhibitor</keyword>
<keyword evidence="6" id="KW-1185">Reference proteome</keyword>
<evidence type="ECO:0000256" key="1">
    <source>
        <dbReference type="ARBA" id="ARBA00008210"/>
    </source>
</evidence>
<dbReference type="EMBL" id="KV010618">
    <property type="protein sequence ID" value="KZV27634.1"/>
    <property type="molecule type" value="Genomic_DNA"/>
</dbReference>
<organism evidence="5 6">
    <name type="scientific">Dorcoceras hygrometricum</name>
    <dbReference type="NCBI Taxonomy" id="472368"/>
    <lineage>
        <taxon>Eukaryota</taxon>
        <taxon>Viridiplantae</taxon>
        <taxon>Streptophyta</taxon>
        <taxon>Embryophyta</taxon>
        <taxon>Tracheophyta</taxon>
        <taxon>Spermatophyta</taxon>
        <taxon>Magnoliopsida</taxon>
        <taxon>eudicotyledons</taxon>
        <taxon>Gunneridae</taxon>
        <taxon>Pentapetalae</taxon>
        <taxon>asterids</taxon>
        <taxon>lamiids</taxon>
        <taxon>Lamiales</taxon>
        <taxon>Gesneriaceae</taxon>
        <taxon>Didymocarpoideae</taxon>
        <taxon>Trichosporeae</taxon>
        <taxon>Loxocarpinae</taxon>
        <taxon>Dorcoceras</taxon>
    </lineage>
</organism>
<feature type="region of interest" description="Disordered" evidence="4">
    <location>
        <begin position="1"/>
        <end position="32"/>
    </location>
</feature>
<sequence>MAEKETRPEDISDEPSLDPPFPPERGSDLRRRTSWEEVVGLTADEASRKIKEEMGEGIRIHVVPSDSFITMDYRTDRVRIFVDSTGKVCSPPTIG</sequence>
<dbReference type="Proteomes" id="UP000250235">
    <property type="component" value="Unassembled WGS sequence"/>
</dbReference>
<dbReference type="InterPro" id="IPR000864">
    <property type="entry name" value="Prot_inh_pot1"/>
</dbReference>
<dbReference type="GO" id="GO:0004867">
    <property type="term" value="F:serine-type endopeptidase inhibitor activity"/>
    <property type="evidence" value="ECO:0007669"/>
    <property type="project" value="UniProtKB-KW"/>
</dbReference>
<dbReference type="PRINTS" id="PR00292">
    <property type="entry name" value="POTATOINHBTR"/>
</dbReference>
<accession>A0A2Z7B1K5</accession>
<evidence type="ECO:0000256" key="4">
    <source>
        <dbReference type="SAM" id="MobiDB-lite"/>
    </source>
</evidence>
<feature type="compositionally biased region" description="Basic and acidic residues" evidence="4">
    <location>
        <begin position="1"/>
        <end position="10"/>
    </location>
</feature>
<dbReference type="SUPFAM" id="SSF54654">
    <property type="entry name" value="CI-2 family of serine protease inhibitors"/>
    <property type="match status" value="1"/>
</dbReference>
<evidence type="ECO:0000256" key="2">
    <source>
        <dbReference type="ARBA" id="ARBA00022690"/>
    </source>
</evidence>
<keyword evidence="2" id="KW-0646">Protease inhibitor</keyword>
<evidence type="ECO:0000313" key="5">
    <source>
        <dbReference type="EMBL" id="KZV27634.1"/>
    </source>
</evidence>
<dbReference type="Gene3D" id="3.30.10.10">
    <property type="entry name" value="Trypsin Inhibitor V, subunit A"/>
    <property type="match status" value="1"/>
</dbReference>
<dbReference type="AlphaFoldDB" id="A0A2Z7B1K5"/>
<proteinExistence type="inferred from homology"/>
<protein>
    <submittedName>
        <fullName evidence="5">Subtilisin inhibitor-like</fullName>
    </submittedName>
</protein>
<dbReference type="InterPro" id="IPR036354">
    <property type="entry name" value="Prot_inh_pot1_sf"/>
</dbReference>
<reference evidence="5 6" key="1">
    <citation type="journal article" date="2015" name="Proc. Natl. Acad. Sci. U.S.A.">
        <title>The resurrection genome of Boea hygrometrica: A blueprint for survival of dehydration.</title>
        <authorList>
            <person name="Xiao L."/>
            <person name="Yang G."/>
            <person name="Zhang L."/>
            <person name="Yang X."/>
            <person name="Zhao S."/>
            <person name="Ji Z."/>
            <person name="Zhou Q."/>
            <person name="Hu M."/>
            <person name="Wang Y."/>
            <person name="Chen M."/>
            <person name="Xu Y."/>
            <person name="Jin H."/>
            <person name="Xiao X."/>
            <person name="Hu G."/>
            <person name="Bao F."/>
            <person name="Hu Y."/>
            <person name="Wan P."/>
            <person name="Li L."/>
            <person name="Deng X."/>
            <person name="Kuang T."/>
            <person name="Xiang C."/>
            <person name="Zhu J.K."/>
            <person name="Oliver M.J."/>
            <person name="He Y."/>
        </authorList>
    </citation>
    <scope>NUCLEOTIDE SEQUENCE [LARGE SCALE GENOMIC DNA]</scope>
    <source>
        <strain evidence="6">cv. XS01</strain>
    </source>
</reference>
<dbReference type="PANTHER" id="PTHR33091:SF29">
    <property type="entry name" value="SUBTILISIN INHIBITOR 1"/>
    <property type="match status" value="1"/>
</dbReference>
<dbReference type="PANTHER" id="PTHR33091">
    <property type="entry name" value="PROTEIN, PUTATIVE, EXPRESSED-RELATED"/>
    <property type="match status" value="1"/>
</dbReference>
<name>A0A2Z7B1K5_9LAMI</name>
<evidence type="ECO:0000256" key="3">
    <source>
        <dbReference type="ARBA" id="ARBA00022900"/>
    </source>
</evidence>
<dbReference type="Pfam" id="PF00280">
    <property type="entry name" value="potato_inhibit"/>
    <property type="match status" value="1"/>
</dbReference>
<comment type="similarity">
    <text evidence="1">Belongs to the protease inhibitor I13 (potato type I serine protease inhibitor) family.</text>
</comment>
<gene>
    <name evidence="5" type="ORF">F511_24693</name>
</gene>
<dbReference type="GO" id="GO:0009611">
    <property type="term" value="P:response to wounding"/>
    <property type="evidence" value="ECO:0007669"/>
    <property type="project" value="InterPro"/>
</dbReference>
<evidence type="ECO:0000313" key="6">
    <source>
        <dbReference type="Proteomes" id="UP000250235"/>
    </source>
</evidence>
<dbReference type="OrthoDB" id="10013825at2759"/>